<dbReference type="AlphaFoldDB" id="A0A0K2TI57"/>
<reference evidence="3" key="1">
    <citation type="submission" date="2014-05" db="EMBL/GenBank/DDBJ databases">
        <authorList>
            <person name="Chronopoulou M."/>
        </authorList>
    </citation>
    <scope>NUCLEOTIDE SEQUENCE</scope>
    <source>
        <tissue evidence="3">Whole organism</tissue>
    </source>
</reference>
<organism evidence="3">
    <name type="scientific">Lepeophtheirus salmonis</name>
    <name type="common">Salmon louse</name>
    <name type="synonym">Caligus salmonis</name>
    <dbReference type="NCBI Taxonomy" id="72036"/>
    <lineage>
        <taxon>Eukaryota</taxon>
        <taxon>Metazoa</taxon>
        <taxon>Ecdysozoa</taxon>
        <taxon>Arthropoda</taxon>
        <taxon>Crustacea</taxon>
        <taxon>Multicrustacea</taxon>
        <taxon>Hexanauplia</taxon>
        <taxon>Copepoda</taxon>
        <taxon>Siphonostomatoida</taxon>
        <taxon>Caligidae</taxon>
        <taxon>Lepeophtheirus</taxon>
    </lineage>
</organism>
<dbReference type="OrthoDB" id="10669812at2759"/>
<feature type="transmembrane region" description="Helical" evidence="2">
    <location>
        <begin position="27"/>
        <end position="45"/>
    </location>
</feature>
<keyword evidence="2" id="KW-0472">Membrane</keyword>
<feature type="compositionally biased region" description="Low complexity" evidence="1">
    <location>
        <begin position="106"/>
        <end position="123"/>
    </location>
</feature>
<evidence type="ECO:0000256" key="2">
    <source>
        <dbReference type="SAM" id="Phobius"/>
    </source>
</evidence>
<sequence>FKRSSNIEVAGSIPLKIYTMGSIKKNMSLTIFVLFFVGISQGLRIRRDELDALRKVIPGEPKADYPIYSIDILKKVNPAQFGLAPRKKNTNGKENPEKRGGRKSPNNSKMNGNNNYESEISSGSIPGIAQKDYPVNSPASLLKKNPIKYKGIQHAPSFLIPKNYPKNKLPPRPQNLPSNLPKSKSPNAGGSNEGQSAQPLLINNANNNQKSSLEELSDAATNFNYCRGGSLDECINFCPGHSQDVYSKCVEGCGRFCGQ</sequence>
<keyword evidence="2" id="KW-0812">Transmembrane</keyword>
<evidence type="ECO:0000313" key="3">
    <source>
        <dbReference type="EMBL" id="CDW25317.1"/>
    </source>
</evidence>
<proteinExistence type="predicted"/>
<feature type="region of interest" description="Disordered" evidence="1">
    <location>
        <begin position="81"/>
        <end position="123"/>
    </location>
</feature>
<protein>
    <submittedName>
        <fullName evidence="3">Uncharacterized protein</fullName>
    </submittedName>
</protein>
<feature type="region of interest" description="Disordered" evidence="1">
    <location>
        <begin position="160"/>
        <end position="198"/>
    </location>
</feature>
<dbReference type="EMBL" id="HACA01007956">
    <property type="protein sequence ID" value="CDW25317.1"/>
    <property type="molecule type" value="Transcribed_RNA"/>
</dbReference>
<accession>A0A0K2TI57</accession>
<evidence type="ECO:0000256" key="1">
    <source>
        <dbReference type="SAM" id="MobiDB-lite"/>
    </source>
</evidence>
<feature type="compositionally biased region" description="Polar residues" evidence="1">
    <location>
        <begin position="175"/>
        <end position="198"/>
    </location>
</feature>
<name>A0A0K2TI57_LEPSM</name>
<feature type="non-terminal residue" evidence="3">
    <location>
        <position position="1"/>
    </location>
</feature>
<keyword evidence="2" id="KW-1133">Transmembrane helix</keyword>